<dbReference type="Proteomes" id="UP000770717">
    <property type="component" value="Unassembled WGS sequence"/>
</dbReference>
<accession>A0A8J6EVY9</accession>
<comment type="caution">
    <text evidence="1">The sequence shown here is derived from an EMBL/GenBank/DDBJ whole genome shotgun (WGS) entry which is preliminary data.</text>
</comment>
<dbReference type="AlphaFoldDB" id="A0A8J6EVY9"/>
<protein>
    <submittedName>
        <fullName evidence="1">Uncharacterized protein</fullName>
    </submittedName>
</protein>
<dbReference type="EMBL" id="WNTK01000012">
    <property type="protein sequence ID" value="KAG9475890.1"/>
    <property type="molecule type" value="Genomic_DNA"/>
</dbReference>
<proteinExistence type="predicted"/>
<sequence>MSLISPTTSVILSASIHVSSDLVLLSTTPPFMSGLFIKVLPDHKVNTITQRHFIMEDLSLAAESILSLTYKGGGGAIGTQS</sequence>
<gene>
    <name evidence="1" type="ORF">GDO78_003992</name>
</gene>
<evidence type="ECO:0000313" key="1">
    <source>
        <dbReference type="EMBL" id="KAG9475890.1"/>
    </source>
</evidence>
<organism evidence="1 2">
    <name type="scientific">Eleutherodactylus coqui</name>
    <name type="common">Puerto Rican coqui</name>
    <dbReference type="NCBI Taxonomy" id="57060"/>
    <lineage>
        <taxon>Eukaryota</taxon>
        <taxon>Metazoa</taxon>
        <taxon>Chordata</taxon>
        <taxon>Craniata</taxon>
        <taxon>Vertebrata</taxon>
        <taxon>Euteleostomi</taxon>
        <taxon>Amphibia</taxon>
        <taxon>Batrachia</taxon>
        <taxon>Anura</taxon>
        <taxon>Neobatrachia</taxon>
        <taxon>Hyloidea</taxon>
        <taxon>Eleutherodactylidae</taxon>
        <taxon>Eleutherodactylinae</taxon>
        <taxon>Eleutherodactylus</taxon>
        <taxon>Eleutherodactylus</taxon>
    </lineage>
</organism>
<reference evidence="1" key="1">
    <citation type="thesis" date="2020" institute="ProQuest LLC" country="789 East Eisenhower Parkway, Ann Arbor, MI, USA">
        <title>Comparative Genomics and Chromosome Evolution.</title>
        <authorList>
            <person name="Mudd A.B."/>
        </authorList>
    </citation>
    <scope>NUCLEOTIDE SEQUENCE</scope>
    <source>
        <strain evidence="1">HN-11 Male</strain>
        <tissue evidence="1">Kidney and liver</tissue>
    </source>
</reference>
<name>A0A8J6EVY9_ELECQ</name>
<keyword evidence="2" id="KW-1185">Reference proteome</keyword>
<evidence type="ECO:0000313" key="2">
    <source>
        <dbReference type="Proteomes" id="UP000770717"/>
    </source>
</evidence>